<dbReference type="EMBL" id="LN483345">
    <property type="protein sequence ID" value="CDZ98751.1"/>
    <property type="molecule type" value="Genomic_DNA"/>
</dbReference>
<name>A0A0F7SII5_PHARH</name>
<proteinExistence type="predicted"/>
<protein>
    <submittedName>
        <fullName evidence="1">Uncharacterized protein</fullName>
    </submittedName>
</protein>
<evidence type="ECO:0000313" key="1">
    <source>
        <dbReference type="EMBL" id="CDZ98751.1"/>
    </source>
</evidence>
<accession>A0A0F7SII5</accession>
<sequence length="139" mass="16106">MHQLLSNSFMPPDRPVSHRQFVLIFLPRRSFVLKARGRVRLNNRKMDRGRYWTSRCVDTDWLESSVIIAVNSSQRYNYNVRINSGPAHPARQNYMFSPALVSRTDDSVTLRPIIIPSSRYPIIPLSHHPVIPSSSHLIK</sequence>
<dbReference type="AlphaFoldDB" id="A0A0F7SII5"/>
<reference evidence="1" key="1">
    <citation type="submission" date="2014-08" db="EMBL/GenBank/DDBJ databases">
        <authorList>
            <person name="Sharma Rahul"/>
            <person name="Thines Marco"/>
        </authorList>
    </citation>
    <scope>NUCLEOTIDE SEQUENCE</scope>
</reference>
<organism evidence="1">
    <name type="scientific">Phaffia rhodozyma</name>
    <name type="common">Yeast</name>
    <name type="synonym">Xanthophyllomyces dendrorhous</name>
    <dbReference type="NCBI Taxonomy" id="264483"/>
    <lineage>
        <taxon>Eukaryota</taxon>
        <taxon>Fungi</taxon>
        <taxon>Dikarya</taxon>
        <taxon>Basidiomycota</taxon>
        <taxon>Agaricomycotina</taxon>
        <taxon>Tremellomycetes</taxon>
        <taxon>Cystofilobasidiales</taxon>
        <taxon>Mrakiaceae</taxon>
        <taxon>Phaffia</taxon>
    </lineage>
</organism>